<dbReference type="Proteomes" id="UP000070134">
    <property type="component" value="Chromosome"/>
</dbReference>
<dbReference type="STRING" id="37927.SA2016_0886"/>
<dbReference type="EMBL" id="CP014518">
    <property type="protein sequence ID" value="AMM31574.1"/>
    <property type="molecule type" value="Genomic_DNA"/>
</dbReference>
<dbReference type="PANTHER" id="PTHR11280:SF5">
    <property type="entry name" value="GLUCOSAMINE-6-PHOSPHATE ISOMERASE"/>
    <property type="match status" value="1"/>
</dbReference>
<dbReference type="PANTHER" id="PTHR11280">
    <property type="entry name" value="GLUCOSAMINE-6-PHOSPHATE ISOMERASE"/>
    <property type="match status" value="1"/>
</dbReference>
<keyword evidence="6" id="KW-1185">Reference proteome</keyword>
<dbReference type="Pfam" id="PF01182">
    <property type="entry name" value="Glucosamine_iso"/>
    <property type="match status" value="1"/>
</dbReference>
<evidence type="ECO:0000259" key="4">
    <source>
        <dbReference type="Pfam" id="PF01182"/>
    </source>
</evidence>
<dbReference type="GO" id="GO:0006046">
    <property type="term" value="P:N-acetylglucosamine catabolic process"/>
    <property type="evidence" value="ECO:0007669"/>
    <property type="project" value="TreeGrafter"/>
</dbReference>
<dbReference type="GO" id="GO:0005975">
    <property type="term" value="P:carbohydrate metabolic process"/>
    <property type="evidence" value="ECO:0007669"/>
    <property type="project" value="InterPro"/>
</dbReference>
<evidence type="ECO:0000313" key="5">
    <source>
        <dbReference type="EMBL" id="AMM31574.1"/>
    </source>
</evidence>
<reference evidence="5 6" key="1">
    <citation type="submission" date="2016-02" db="EMBL/GenBank/DDBJ databases">
        <title>Complete genome of Sinomonas atrocyanea KCTC 3377.</title>
        <authorList>
            <person name="Kim K.M."/>
        </authorList>
    </citation>
    <scope>NUCLEOTIDE SEQUENCE [LARGE SCALE GENOMIC DNA]</scope>
    <source>
        <strain evidence="5 6">KCTC 3377</strain>
    </source>
</reference>
<keyword evidence="1" id="KW-0378">Hydrolase</keyword>
<proteinExistence type="predicted"/>
<dbReference type="AlphaFoldDB" id="A0A126ZYD2"/>
<dbReference type="GO" id="GO:0005737">
    <property type="term" value="C:cytoplasm"/>
    <property type="evidence" value="ECO:0007669"/>
    <property type="project" value="TreeGrafter"/>
</dbReference>
<keyword evidence="2" id="KW-0119">Carbohydrate metabolism</keyword>
<dbReference type="InterPro" id="IPR004547">
    <property type="entry name" value="Glucosamine6P_isomerase"/>
</dbReference>
<gene>
    <name evidence="5" type="ORF">SA2016_0886</name>
</gene>
<name>A0A126ZYD2_9MICC</name>
<dbReference type="InterPro" id="IPR006148">
    <property type="entry name" value="Glc/Gal-6P_isomerase"/>
</dbReference>
<organism evidence="5 6">
    <name type="scientific">Sinomonas atrocyanea</name>
    <dbReference type="NCBI Taxonomy" id="37927"/>
    <lineage>
        <taxon>Bacteria</taxon>
        <taxon>Bacillati</taxon>
        <taxon>Actinomycetota</taxon>
        <taxon>Actinomycetes</taxon>
        <taxon>Micrococcales</taxon>
        <taxon>Micrococcaceae</taxon>
        <taxon>Sinomonas</taxon>
    </lineage>
</organism>
<dbReference type="GO" id="GO:0042802">
    <property type="term" value="F:identical protein binding"/>
    <property type="evidence" value="ECO:0007669"/>
    <property type="project" value="TreeGrafter"/>
</dbReference>
<accession>A0A126ZYD2</accession>
<dbReference type="CDD" id="cd01399">
    <property type="entry name" value="GlcN6P_deaminase"/>
    <property type="match status" value="1"/>
</dbReference>
<evidence type="ECO:0000313" key="6">
    <source>
        <dbReference type="Proteomes" id="UP000070134"/>
    </source>
</evidence>
<dbReference type="InterPro" id="IPR037171">
    <property type="entry name" value="NagB/RpiA_transferase-like"/>
</dbReference>
<dbReference type="InterPro" id="IPR018321">
    <property type="entry name" value="Glucosamine6P_isomerase_CS"/>
</dbReference>
<evidence type="ECO:0000256" key="3">
    <source>
        <dbReference type="SAM" id="MobiDB-lite"/>
    </source>
</evidence>
<evidence type="ECO:0000256" key="2">
    <source>
        <dbReference type="ARBA" id="ARBA00023277"/>
    </source>
</evidence>
<dbReference type="GO" id="GO:0006043">
    <property type="term" value="P:glucosamine catabolic process"/>
    <property type="evidence" value="ECO:0007669"/>
    <property type="project" value="TreeGrafter"/>
</dbReference>
<dbReference type="GO" id="GO:0004342">
    <property type="term" value="F:glucosamine-6-phosphate deaminase activity"/>
    <property type="evidence" value="ECO:0007669"/>
    <property type="project" value="InterPro"/>
</dbReference>
<feature type="region of interest" description="Disordered" evidence="3">
    <location>
        <begin position="1"/>
        <end position="54"/>
    </location>
</feature>
<dbReference type="SUPFAM" id="SSF100950">
    <property type="entry name" value="NagB/RpiA/CoA transferase-like"/>
    <property type="match status" value="1"/>
</dbReference>
<sequence>MLRGEASAQAPPAVGGSRCRGLNRSGSVRVPPRCPTEETASASDLSRHRTLPGPSQEVLPAVEVIRTASAREAGAAAAAVVANCIVENPRAVLGLATGSSPLPTYEALQEKNLDLDGVKAFALDEYVGLGPGHEQRYRHVIRREVIQPLGLRPSLVRVPDGLAPAPEDEAARFETSIRCAGGIDLQILGIGTNGHLGFNEPGSSFSSRTRVVELAETTRRDNARFFDSPDEVPTHAITQGLGTIFEARHLLLVANGPHKAQAVARAVQGPITEAFPASMIQRHPHVTIVLDRSSARFVGT</sequence>
<evidence type="ECO:0000256" key="1">
    <source>
        <dbReference type="ARBA" id="ARBA00022801"/>
    </source>
</evidence>
<dbReference type="PROSITE" id="PS01161">
    <property type="entry name" value="GLC_GALNAC_ISOMERASE"/>
    <property type="match status" value="1"/>
</dbReference>
<dbReference type="Gene3D" id="3.40.50.1360">
    <property type="match status" value="1"/>
</dbReference>
<dbReference type="KEGG" id="satk:SA2016_0886"/>
<dbReference type="PATRIC" id="fig|37927.3.peg.912"/>
<protein>
    <recommendedName>
        <fullName evidence="4">Glucosamine/galactosamine-6-phosphate isomerase domain-containing protein</fullName>
    </recommendedName>
</protein>
<dbReference type="GO" id="GO:0019262">
    <property type="term" value="P:N-acetylneuraminate catabolic process"/>
    <property type="evidence" value="ECO:0007669"/>
    <property type="project" value="TreeGrafter"/>
</dbReference>
<feature type="domain" description="Glucosamine/galactosamine-6-phosphate isomerase" evidence="4">
    <location>
        <begin position="68"/>
        <end position="283"/>
    </location>
</feature>